<proteinExistence type="predicted"/>
<organism evidence="2 3">
    <name type="scientific">Cichlidogyrus casuarinus</name>
    <dbReference type="NCBI Taxonomy" id="1844966"/>
    <lineage>
        <taxon>Eukaryota</taxon>
        <taxon>Metazoa</taxon>
        <taxon>Spiralia</taxon>
        <taxon>Lophotrochozoa</taxon>
        <taxon>Platyhelminthes</taxon>
        <taxon>Monogenea</taxon>
        <taxon>Monopisthocotylea</taxon>
        <taxon>Dactylogyridea</taxon>
        <taxon>Ancyrocephalidae</taxon>
        <taxon>Cichlidogyrus</taxon>
    </lineage>
</organism>
<keyword evidence="1" id="KW-0812">Transmembrane</keyword>
<reference evidence="2 3" key="1">
    <citation type="submission" date="2024-11" db="EMBL/GenBank/DDBJ databases">
        <title>Adaptive evolution of stress response genes in parasites aligns with host niche diversity.</title>
        <authorList>
            <person name="Hahn C."/>
            <person name="Resl P."/>
        </authorList>
    </citation>
    <scope>NUCLEOTIDE SEQUENCE [LARGE SCALE GENOMIC DNA]</scope>
    <source>
        <strain evidence="2">EGGRZ-B1_66</strain>
        <tissue evidence="2">Body</tissue>
    </source>
</reference>
<dbReference type="Proteomes" id="UP001626550">
    <property type="component" value="Unassembled WGS sequence"/>
</dbReference>
<accession>A0ABD2QAX8</accession>
<name>A0ABD2QAX8_9PLAT</name>
<dbReference type="EMBL" id="JBJKFK010000502">
    <property type="protein sequence ID" value="KAL3316668.1"/>
    <property type="molecule type" value="Genomic_DNA"/>
</dbReference>
<dbReference type="AlphaFoldDB" id="A0ABD2QAX8"/>
<evidence type="ECO:0000313" key="3">
    <source>
        <dbReference type="Proteomes" id="UP001626550"/>
    </source>
</evidence>
<feature type="transmembrane region" description="Helical" evidence="1">
    <location>
        <begin position="210"/>
        <end position="234"/>
    </location>
</feature>
<keyword evidence="1" id="KW-1133">Transmembrane helix</keyword>
<evidence type="ECO:0008006" key="4">
    <source>
        <dbReference type="Google" id="ProtNLM"/>
    </source>
</evidence>
<keyword evidence="1" id="KW-0472">Membrane</keyword>
<protein>
    <recommendedName>
        <fullName evidence="4">Ig-like domain-containing protein</fullName>
    </recommendedName>
</protein>
<sequence length="327" mass="37189">MVTEQIKNAVVPTKVIAASGARGFNISTKYDTDSEWLICSYRFSVHTNIDFTTCSWEGGILKSNPSLYELKQLQHDSIKTCKLRLNKPVPPILNINYLPPPILAHTNAPEPYSSMWNNACSVIIAFPPVGSVKKSWNEPSYAWYTIKKYFANHEDILPTLLPLKNTRLFDQIDEEPSVPVNFSCRAKNAVGETTLIWPFENGDSINSHSVIWPIIAVVLFLSSFLLVIVMDYYCRMNKRRRNFFVEDPRLGPNYSVPALFVPNIVERTPEIKYSNMTKSIAFHPTHQDTERVVSPVNNTIEDVDTEIDALAWGSVKTEQMQTKPMDK</sequence>
<comment type="caution">
    <text evidence="2">The sequence shown here is derived from an EMBL/GenBank/DDBJ whole genome shotgun (WGS) entry which is preliminary data.</text>
</comment>
<evidence type="ECO:0000313" key="2">
    <source>
        <dbReference type="EMBL" id="KAL3316668.1"/>
    </source>
</evidence>
<keyword evidence="3" id="KW-1185">Reference proteome</keyword>
<evidence type="ECO:0000256" key="1">
    <source>
        <dbReference type="SAM" id="Phobius"/>
    </source>
</evidence>
<gene>
    <name evidence="2" type="ORF">Ciccas_004685</name>
</gene>